<dbReference type="Pfam" id="PF00005">
    <property type="entry name" value="ABC_tran"/>
    <property type="match status" value="2"/>
</dbReference>
<comment type="similarity">
    <text evidence="1">Belongs to the ABC transporter superfamily.</text>
</comment>
<organism evidence="7 8">
    <name type="scientific">Kaistia hirudinis</name>
    <dbReference type="NCBI Taxonomy" id="1293440"/>
    <lineage>
        <taxon>Bacteria</taxon>
        <taxon>Pseudomonadati</taxon>
        <taxon>Pseudomonadota</taxon>
        <taxon>Alphaproteobacteria</taxon>
        <taxon>Hyphomicrobiales</taxon>
        <taxon>Kaistiaceae</taxon>
        <taxon>Kaistia</taxon>
    </lineage>
</organism>
<evidence type="ECO:0000256" key="5">
    <source>
        <dbReference type="SAM" id="Coils"/>
    </source>
</evidence>
<dbReference type="GO" id="GO:0016887">
    <property type="term" value="F:ATP hydrolysis activity"/>
    <property type="evidence" value="ECO:0007669"/>
    <property type="project" value="InterPro"/>
</dbReference>
<evidence type="ECO:0000256" key="2">
    <source>
        <dbReference type="ARBA" id="ARBA00022737"/>
    </source>
</evidence>
<feature type="domain" description="ABC transporter" evidence="6">
    <location>
        <begin position="10"/>
        <end position="240"/>
    </location>
</feature>
<dbReference type="Gene3D" id="3.40.50.300">
    <property type="entry name" value="P-loop containing nucleotide triphosphate hydrolases"/>
    <property type="match status" value="2"/>
</dbReference>
<dbReference type="PANTHER" id="PTHR19211">
    <property type="entry name" value="ATP-BINDING TRANSPORT PROTEIN-RELATED"/>
    <property type="match status" value="1"/>
</dbReference>
<feature type="coiled-coil region" evidence="5">
    <location>
        <begin position="300"/>
        <end position="334"/>
    </location>
</feature>
<gene>
    <name evidence="7" type="ORF">GGR25_001623</name>
</gene>
<dbReference type="InterPro" id="IPR017871">
    <property type="entry name" value="ABC_transporter-like_CS"/>
</dbReference>
<keyword evidence="4" id="KW-0067">ATP-binding</keyword>
<dbReference type="Proteomes" id="UP000553963">
    <property type="component" value="Unassembled WGS sequence"/>
</dbReference>
<dbReference type="InterPro" id="IPR050611">
    <property type="entry name" value="ABCF"/>
</dbReference>
<evidence type="ECO:0000259" key="6">
    <source>
        <dbReference type="PROSITE" id="PS50893"/>
    </source>
</evidence>
<dbReference type="EMBL" id="JACIDS010000002">
    <property type="protein sequence ID" value="MBB3930584.1"/>
    <property type="molecule type" value="Genomic_DNA"/>
</dbReference>
<dbReference type="GO" id="GO:0005524">
    <property type="term" value="F:ATP binding"/>
    <property type="evidence" value="ECO:0007669"/>
    <property type="project" value="UniProtKB-KW"/>
</dbReference>
<accession>A0A840AMS2</accession>
<sequence length="540" mass="56375">MSSLHSPVLVACRDVSIATPDGRPLLSHLDITFGPERTGLVGRNGIGKSTLLALIAGDGAPAAGRIIRGGTIGMLRQTVAAEAGESVADLLGIAQDLARIDRLSAGLGTTDDAAEADWTLEARVADALAALGLPPLAPDRLTATLSGGQRTRVALAALLIAAPDMILLDEPTNNLDAEGRDAVANLLSGWRGGAIVVSHDRNLLRGMDRIVELSSLGARIYGGGFDFYEAKRAEERDLAAHARDTAERALKATDARIQIARERKARRDARGERASARGDAPKILLGAKRDRAEQSGGAANRLAERQRDTAREALAEAEAEVERFESLAVRLTSTGLAQRRIVVEMTGVAFAHPDGRPILDAFDLTLTGPERVAVTGPNGAGKSTLLQLAAGLLAPTSGAIRRPVPLAMLDQGVALLGTEGTILSAFQRLNPASTSFEAHSALARFLFCNHDALKPLTALSGGERLRAGLAAVLGGTTPPQLLILDEPTNHLDLASIAAIEAALAEFDGALLVTSHDVDFLDAIGVTRRIELGGRAMGGAV</sequence>
<evidence type="ECO:0000313" key="8">
    <source>
        <dbReference type="Proteomes" id="UP000553963"/>
    </source>
</evidence>
<keyword evidence="2" id="KW-0677">Repeat</keyword>
<dbReference type="FunFam" id="3.40.50.300:FF:001320">
    <property type="entry name" value="Heme ABC transporter ATP-binding protein"/>
    <property type="match status" value="1"/>
</dbReference>
<evidence type="ECO:0000256" key="4">
    <source>
        <dbReference type="ARBA" id="ARBA00022840"/>
    </source>
</evidence>
<evidence type="ECO:0000313" key="7">
    <source>
        <dbReference type="EMBL" id="MBB3930584.1"/>
    </source>
</evidence>
<keyword evidence="5" id="KW-0175">Coiled coil</keyword>
<evidence type="ECO:0000256" key="1">
    <source>
        <dbReference type="ARBA" id="ARBA00005417"/>
    </source>
</evidence>
<name>A0A840AMS2_9HYPH</name>
<proteinExistence type="inferred from homology"/>
<dbReference type="PROSITE" id="PS00211">
    <property type="entry name" value="ABC_TRANSPORTER_1"/>
    <property type="match status" value="1"/>
</dbReference>
<dbReference type="SUPFAM" id="SSF52540">
    <property type="entry name" value="P-loop containing nucleoside triphosphate hydrolases"/>
    <property type="match status" value="2"/>
</dbReference>
<dbReference type="RefSeq" id="WP_183398228.1">
    <property type="nucleotide sequence ID" value="NZ_JACIDS010000002.1"/>
</dbReference>
<dbReference type="PROSITE" id="PS50893">
    <property type="entry name" value="ABC_TRANSPORTER_2"/>
    <property type="match status" value="2"/>
</dbReference>
<dbReference type="InterPro" id="IPR003439">
    <property type="entry name" value="ABC_transporter-like_ATP-bd"/>
</dbReference>
<keyword evidence="3" id="KW-0547">Nucleotide-binding</keyword>
<dbReference type="InterPro" id="IPR027417">
    <property type="entry name" value="P-loop_NTPase"/>
</dbReference>
<feature type="domain" description="ABC transporter" evidence="6">
    <location>
        <begin position="343"/>
        <end position="540"/>
    </location>
</feature>
<dbReference type="SMART" id="SM00382">
    <property type="entry name" value="AAA"/>
    <property type="match status" value="2"/>
</dbReference>
<reference evidence="7 8" key="1">
    <citation type="submission" date="2020-08" db="EMBL/GenBank/DDBJ databases">
        <title>Genomic Encyclopedia of Type Strains, Phase IV (KMG-IV): sequencing the most valuable type-strain genomes for metagenomic binning, comparative biology and taxonomic classification.</title>
        <authorList>
            <person name="Goeker M."/>
        </authorList>
    </citation>
    <scope>NUCLEOTIDE SEQUENCE [LARGE SCALE GENOMIC DNA]</scope>
    <source>
        <strain evidence="7 8">DSM 25966</strain>
    </source>
</reference>
<dbReference type="PANTHER" id="PTHR19211:SF6">
    <property type="entry name" value="BLL7188 PROTEIN"/>
    <property type="match status" value="1"/>
</dbReference>
<dbReference type="AlphaFoldDB" id="A0A840AMS2"/>
<comment type="caution">
    <text evidence="7">The sequence shown here is derived from an EMBL/GenBank/DDBJ whole genome shotgun (WGS) entry which is preliminary data.</text>
</comment>
<protein>
    <submittedName>
        <fullName evidence="7">ATPase subunit of ABC transporter with duplicated ATPase domains</fullName>
    </submittedName>
</protein>
<evidence type="ECO:0000256" key="3">
    <source>
        <dbReference type="ARBA" id="ARBA00022741"/>
    </source>
</evidence>
<dbReference type="InterPro" id="IPR003593">
    <property type="entry name" value="AAA+_ATPase"/>
</dbReference>
<keyword evidence="8" id="KW-1185">Reference proteome</keyword>